<dbReference type="AlphaFoldDB" id="A0A0D2PM02"/>
<keyword evidence="2" id="KW-1185">Reference proteome</keyword>
<reference evidence="2" key="1">
    <citation type="submission" date="2014-04" db="EMBL/GenBank/DDBJ databases">
        <title>Evolutionary Origins and Diversification of the Mycorrhizal Mutualists.</title>
        <authorList>
            <consortium name="DOE Joint Genome Institute"/>
            <consortium name="Mycorrhizal Genomics Consortium"/>
            <person name="Kohler A."/>
            <person name="Kuo A."/>
            <person name="Nagy L.G."/>
            <person name="Floudas D."/>
            <person name="Copeland A."/>
            <person name="Barry K.W."/>
            <person name="Cichocki N."/>
            <person name="Veneault-Fourrey C."/>
            <person name="LaButti K."/>
            <person name="Lindquist E.A."/>
            <person name="Lipzen A."/>
            <person name="Lundell T."/>
            <person name="Morin E."/>
            <person name="Murat C."/>
            <person name="Riley R."/>
            <person name="Ohm R."/>
            <person name="Sun H."/>
            <person name="Tunlid A."/>
            <person name="Henrissat B."/>
            <person name="Grigoriev I.V."/>
            <person name="Hibbett D.S."/>
            <person name="Martin F."/>
        </authorList>
    </citation>
    <scope>NUCLEOTIDE SEQUENCE [LARGE SCALE GENOMIC DNA]</scope>
    <source>
        <strain evidence="2">FD-334 SS-4</strain>
    </source>
</reference>
<name>A0A0D2PM02_HYPSF</name>
<accession>A0A0D2PM02</accession>
<proteinExistence type="predicted"/>
<gene>
    <name evidence="1" type="ORF">HYPSUDRAFT_42531</name>
</gene>
<dbReference type="Proteomes" id="UP000054270">
    <property type="component" value="Unassembled WGS sequence"/>
</dbReference>
<organism evidence="1 2">
    <name type="scientific">Hypholoma sublateritium (strain FD-334 SS-4)</name>
    <dbReference type="NCBI Taxonomy" id="945553"/>
    <lineage>
        <taxon>Eukaryota</taxon>
        <taxon>Fungi</taxon>
        <taxon>Dikarya</taxon>
        <taxon>Basidiomycota</taxon>
        <taxon>Agaricomycotina</taxon>
        <taxon>Agaricomycetes</taxon>
        <taxon>Agaricomycetidae</taxon>
        <taxon>Agaricales</taxon>
        <taxon>Agaricineae</taxon>
        <taxon>Strophariaceae</taxon>
        <taxon>Hypholoma</taxon>
    </lineage>
</organism>
<dbReference type="EMBL" id="KN817562">
    <property type="protein sequence ID" value="KJA20930.1"/>
    <property type="molecule type" value="Genomic_DNA"/>
</dbReference>
<evidence type="ECO:0000313" key="1">
    <source>
        <dbReference type="EMBL" id="KJA20930.1"/>
    </source>
</evidence>
<dbReference type="OrthoDB" id="3001771at2759"/>
<evidence type="ECO:0008006" key="3">
    <source>
        <dbReference type="Google" id="ProtNLM"/>
    </source>
</evidence>
<sequence length="534" mass="60268">MAKLIDLPNELLECIFDYAIPEPPPPPRTPGDNLDTPSRAMFPFNVASMCIRCLEVLKSNGKYWRHVVIDLADDPTGFLDTFSLFEVKNNVYQPGITVTVFSSDTEDFQRFGTPGMPTRMVHKSVENSRARVVFQNLERSLERCSTIQIQLVYQSSLPSMSFFVTRSNPLLRNLTLTSLIHDEQLCDSVNSLPLPLTKYPGSRNAFPRLSNISLTGKCFMELCVFGPHWVLLLKPSASSSVFQIAINHYRFDNDREVEVFYDSIASLRPTHTLTLSNLTLGYTSQYRFSVSRFHPPLTASHIFFDSVSRQFLTEFLPRMMYCDPQFVLVSLKNTSIPSIRHLTTKTGSPTLPLLQLIDMSGSPQDISLYSSIATFGAEHVRLLRCEGVTDGLLYPLSVSTNPRAAKMKALELHDCADFTSEGLRALVIDRQCMHNEEPTEFNELQAIDVHGVGPPLSEDDATWFLDAKLNSTQVEWNVERTRAAQDGYLTDLRPSHITRNILEDAIDGWCVGNSSKSDMYTLSWRETSGFLLFD</sequence>
<evidence type="ECO:0000313" key="2">
    <source>
        <dbReference type="Proteomes" id="UP000054270"/>
    </source>
</evidence>
<protein>
    <recommendedName>
        <fullName evidence="3">F-box domain-containing protein</fullName>
    </recommendedName>
</protein>
<dbReference type="STRING" id="945553.A0A0D2PM02"/>